<name>A0A024FT14_9STRA</name>
<reference evidence="1 2" key="1">
    <citation type="submission" date="2012-05" db="EMBL/GenBank/DDBJ databases">
        <title>Recombination and specialization in a pathogen metapopulation.</title>
        <authorList>
            <person name="Gardiner A."/>
            <person name="Kemen E."/>
            <person name="Schultz-Larsen T."/>
            <person name="MacLean D."/>
            <person name="Van Oosterhout C."/>
            <person name="Jones J.D.G."/>
        </authorList>
    </citation>
    <scope>NUCLEOTIDE SEQUENCE [LARGE SCALE GENOMIC DNA]</scope>
    <source>
        <strain evidence="1 2">Ac Nc2</strain>
    </source>
</reference>
<evidence type="ECO:0000313" key="1">
    <source>
        <dbReference type="EMBL" id="CCI10111.1"/>
    </source>
</evidence>
<dbReference type="AlphaFoldDB" id="A0A024FT14"/>
<dbReference type="EMBL" id="CAIX01000089">
    <property type="protein sequence ID" value="CCI10111.1"/>
    <property type="molecule type" value="Genomic_DNA"/>
</dbReference>
<keyword evidence="2" id="KW-1185">Reference proteome</keyword>
<gene>
    <name evidence="1" type="ORF">BN9_059820</name>
</gene>
<accession>A0A024FT14</accession>
<comment type="caution">
    <text evidence="1">The sequence shown here is derived from an EMBL/GenBank/DDBJ whole genome shotgun (WGS) entry which is preliminary data.</text>
</comment>
<organism evidence="1 2">
    <name type="scientific">Albugo candida</name>
    <dbReference type="NCBI Taxonomy" id="65357"/>
    <lineage>
        <taxon>Eukaryota</taxon>
        <taxon>Sar</taxon>
        <taxon>Stramenopiles</taxon>
        <taxon>Oomycota</taxon>
        <taxon>Peronosporomycetes</taxon>
        <taxon>Albuginales</taxon>
        <taxon>Albuginaceae</taxon>
        <taxon>Albugo</taxon>
    </lineage>
</organism>
<protein>
    <submittedName>
        <fullName evidence="1">Uncharacterized protein</fullName>
    </submittedName>
</protein>
<dbReference type="Proteomes" id="UP000053237">
    <property type="component" value="Unassembled WGS sequence"/>
</dbReference>
<proteinExistence type="predicted"/>
<evidence type="ECO:0000313" key="2">
    <source>
        <dbReference type="Proteomes" id="UP000053237"/>
    </source>
</evidence>
<sequence>MCTQCKIDVCCAHVLIPCLEYSYHGKNGWSQFHRRCFLKSDGNGMVFALRTYCKVELHRLKFHAHWLLKHIFGVFKLDKATFYLLECVLHDVLVSLCKHLRGKLIEHELNAYFVNTIGHFDRSLVETKVHTMR</sequence>
<dbReference type="InParanoid" id="A0A024FT14"/>